<evidence type="ECO:0000313" key="8">
    <source>
        <dbReference type="EMBL" id="ORY21520.1"/>
    </source>
</evidence>
<dbReference type="CDD" id="cd00067">
    <property type="entry name" value="GAL4"/>
    <property type="match status" value="1"/>
</dbReference>
<comment type="caution">
    <text evidence="8">The sequence shown here is derived from an EMBL/GenBank/DDBJ whole genome shotgun (WGS) entry which is preliminary data.</text>
</comment>
<dbReference type="Gene3D" id="4.10.240.10">
    <property type="entry name" value="Zn(2)-C6 fungal-type DNA-binding domain"/>
    <property type="match status" value="1"/>
</dbReference>
<dbReference type="GO" id="GO:0005634">
    <property type="term" value="C:nucleus"/>
    <property type="evidence" value="ECO:0007669"/>
    <property type="project" value="UniProtKB-SubCell"/>
</dbReference>
<sequence>MVTGGPSPTPPRSKSGPLAKGAACAACKVRKIRCPAQKPACTNCIKRGRDCSYPGEESSRTASRSMGRIGSAINDAAGTSTLSDENPYGSDVDPTFPPILSVVGDGEFEEPPMPLPSFLPVVGGGGADDQPIPLEWDNLDFSWLTQIIEPVTAEEGIEVDGATQEHLLWLYFSRSRSFAVEMHIARFYERLGSGDPVFQPHSSLLNALYLIACSSSPILSVRLMEEKFANRAKQGIEDGLSSDEGVGLVLLDLTRAATLVAGWLWSKGRGALAVVMTSTAARFAIAARLDQIPSAVFTAPKPEPQLRRRRAMHCTPVRDQIDLADRIYAFWAVFFVDICGAVAICMPSCLHTGSITTPLPWTWSTYENAALDLTVREERLLDILDTGYVATDLVHAAEFSHGIKAIFLLYCASSLSPAPSSPTPFDGSESSISSLSTPAAFPQSQATEARTGMSSLETDKKRSIGEAIRRFVEGLPVYLKTIGAIVEGSELLTAGAASIHSIICCAEMFLRDNNTYRGTNDEALYHAGRLVGLIRMLGEGDVGDLGLFIHELWGFAMRVLIREVKRLTRVGDAIGAAVIDEQVDVIITALRRGVGRESQADYVDDWRHGPPSDVDPEERPVTPL</sequence>
<dbReference type="PROSITE" id="PS00463">
    <property type="entry name" value="ZN2_CY6_FUNGAL_1"/>
    <property type="match status" value="1"/>
</dbReference>
<comment type="subcellular location">
    <subcellularLocation>
        <location evidence="1">Nucleus</location>
    </subcellularLocation>
</comment>
<evidence type="ECO:0000256" key="5">
    <source>
        <dbReference type="ARBA" id="ARBA00023242"/>
    </source>
</evidence>
<keyword evidence="4" id="KW-0804">Transcription</keyword>
<dbReference type="InterPro" id="IPR050815">
    <property type="entry name" value="TF_fung"/>
</dbReference>
<dbReference type="STRING" id="71784.A0A1Y2AGV3"/>
<dbReference type="PROSITE" id="PS50048">
    <property type="entry name" value="ZN2_CY6_FUNGAL_2"/>
    <property type="match status" value="1"/>
</dbReference>
<dbReference type="CDD" id="cd12148">
    <property type="entry name" value="fungal_TF_MHR"/>
    <property type="match status" value="1"/>
</dbReference>
<keyword evidence="9" id="KW-1185">Reference proteome</keyword>
<dbReference type="GO" id="GO:0000981">
    <property type="term" value="F:DNA-binding transcription factor activity, RNA polymerase II-specific"/>
    <property type="evidence" value="ECO:0007669"/>
    <property type="project" value="InterPro"/>
</dbReference>
<dbReference type="PANTHER" id="PTHR47338">
    <property type="entry name" value="ZN(II)2CYS6 TRANSCRIPTION FACTOR (EUROFUNG)-RELATED"/>
    <property type="match status" value="1"/>
</dbReference>
<dbReference type="SUPFAM" id="SSF57701">
    <property type="entry name" value="Zn2/Cys6 DNA-binding domain"/>
    <property type="match status" value="1"/>
</dbReference>
<dbReference type="SMART" id="SM00066">
    <property type="entry name" value="GAL4"/>
    <property type="match status" value="1"/>
</dbReference>
<dbReference type="GO" id="GO:0008270">
    <property type="term" value="F:zinc ion binding"/>
    <property type="evidence" value="ECO:0007669"/>
    <property type="project" value="InterPro"/>
</dbReference>
<dbReference type="OrthoDB" id="2123952at2759"/>
<evidence type="ECO:0000256" key="6">
    <source>
        <dbReference type="SAM" id="MobiDB-lite"/>
    </source>
</evidence>
<organism evidence="8 9">
    <name type="scientific">Naematelia encephala</name>
    <dbReference type="NCBI Taxonomy" id="71784"/>
    <lineage>
        <taxon>Eukaryota</taxon>
        <taxon>Fungi</taxon>
        <taxon>Dikarya</taxon>
        <taxon>Basidiomycota</taxon>
        <taxon>Agaricomycotina</taxon>
        <taxon>Tremellomycetes</taxon>
        <taxon>Tremellales</taxon>
        <taxon>Naemateliaceae</taxon>
        <taxon>Naematelia</taxon>
    </lineage>
</organism>
<protein>
    <recommendedName>
        <fullName evidence="7">Zn(2)-C6 fungal-type domain-containing protein</fullName>
    </recommendedName>
</protein>
<dbReference type="EMBL" id="MCFC01000109">
    <property type="protein sequence ID" value="ORY21520.1"/>
    <property type="molecule type" value="Genomic_DNA"/>
</dbReference>
<dbReference type="Proteomes" id="UP000193986">
    <property type="component" value="Unassembled WGS sequence"/>
</dbReference>
<dbReference type="PANTHER" id="PTHR47338:SF29">
    <property type="entry name" value="ZN(2)-C6 FUNGAL-TYPE DOMAIN-CONTAINING PROTEIN"/>
    <property type="match status" value="1"/>
</dbReference>
<feature type="compositionally biased region" description="Basic and acidic residues" evidence="6">
    <location>
        <begin position="601"/>
        <end position="610"/>
    </location>
</feature>
<dbReference type="InterPro" id="IPR036864">
    <property type="entry name" value="Zn2-C6_fun-type_DNA-bd_sf"/>
</dbReference>
<evidence type="ECO:0000256" key="1">
    <source>
        <dbReference type="ARBA" id="ARBA00004123"/>
    </source>
</evidence>
<feature type="region of interest" description="Disordered" evidence="6">
    <location>
        <begin position="601"/>
        <end position="624"/>
    </location>
</feature>
<evidence type="ECO:0000256" key="2">
    <source>
        <dbReference type="ARBA" id="ARBA00022723"/>
    </source>
</evidence>
<dbReference type="AlphaFoldDB" id="A0A1Y2AGV3"/>
<keyword evidence="5" id="KW-0539">Nucleus</keyword>
<dbReference type="InParanoid" id="A0A1Y2AGV3"/>
<evidence type="ECO:0000259" key="7">
    <source>
        <dbReference type="PROSITE" id="PS50048"/>
    </source>
</evidence>
<feature type="region of interest" description="Disordered" evidence="6">
    <location>
        <begin position="421"/>
        <end position="457"/>
    </location>
</feature>
<keyword evidence="2" id="KW-0479">Metal-binding</keyword>
<evidence type="ECO:0000256" key="3">
    <source>
        <dbReference type="ARBA" id="ARBA00023015"/>
    </source>
</evidence>
<dbReference type="InterPro" id="IPR001138">
    <property type="entry name" value="Zn2Cys6_DnaBD"/>
</dbReference>
<gene>
    <name evidence="8" type="ORF">BCR39DRAFT_562620</name>
</gene>
<accession>A0A1Y2AGV3</accession>
<evidence type="ECO:0000313" key="9">
    <source>
        <dbReference type="Proteomes" id="UP000193986"/>
    </source>
</evidence>
<feature type="domain" description="Zn(2)-C6 fungal-type" evidence="7">
    <location>
        <begin position="23"/>
        <end position="53"/>
    </location>
</feature>
<name>A0A1Y2AGV3_9TREE</name>
<feature type="compositionally biased region" description="Polar residues" evidence="6">
    <location>
        <begin position="428"/>
        <end position="456"/>
    </location>
</feature>
<evidence type="ECO:0000256" key="4">
    <source>
        <dbReference type="ARBA" id="ARBA00023163"/>
    </source>
</evidence>
<reference evidence="8 9" key="1">
    <citation type="submission" date="2016-07" db="EMBL/GenBank/DDBJ databases">
        <title>Pervasive Adenine N6-methylation of Active Genes in Fungi.</title>
        <authorList>
            <consortium name="DOE Joint Genome Institute"/>
            <person name="Mondo S.J."/>
            <person name="Dannebaum R.O."/>
            <person name="Kuo R.C."/>
            <person name="Labutti K."/>
            <person name="Haridas S."/>
            <person name="Kuo A."/>
            <person name="Salamov A."/>
            <person name="Ahrendt S.R."/>
            <person name="Lipzen A."/>
            <person name="Sullivan W."/>
            <person name="Andreopoulos W.B."/>
            <person name="Clum A."/>
            <person name="Lindquist E."/>
            <person name="Daum C."/>
            <person name="Ramamoorthy G.K."/>
            <person name="Gryganskyi A."/>
            <person name="Culley D."/>
            <person name="Magnuson J.K."/>
            <person name="James T.Y."/>
            <person name="O'Malley M.A."/>
            <person name="Stajich J.E."/>
            <person name="Spatafora J.W."/>
            <person name="Visel A."/>
            <person name="Grigoriev I.V."/>
        </authorList>
    </citation>
    <scope>NUCLEOTIDE SEQUENCE [LARGE SCALE GENOMIC DNA]</scope>
    <source>
        <strain evidence="8 9">68-887.2</strain>
    </source>
</reference>
<keyword evidence="3" id="KW-0805">Transcription regulation</keyword>
<proteinExistence type="predicted"/>
<dbReference type="Pfam" id="PF00172">
    <property type="entry name" value="Zn_clus"/>
    <property type="match status" value="1"/>
</dbReference>